<keyword evidence="1" id="KW-0472">Membrane</keyword>
<comment type="caution">
    <text evidence="3">The sequence shown here is derived from an EMBL/GenBank/DDBJ whole genome shotgun (WGS) entry which is preliminary data.</text>
</comment>
<dbReference type="Proteomes" id="UP000179797">
    <property type="component" value="Unassembled WGS sequence"/>
</dbReference>
<sequence>MALNYIWIFFILCAFVVALIKWIFLHDASSFQLIIESTFDMSKTAFDISIGLTGTLALWMGLMNVGEKGGAVNVMAKLVGPFFSRIFPDVPKNHPAISSMMMNFSANMLGLDNAATPLGLKAMKELQELNTEKDTASNPMIMFLVLNTSGLTLIPITVMMYRSQFGAENPTDVFIPILLATSISSVIGLLVVALYQKINLFDKVIVAYLGGLIILIAGTIYLFYNLDPAQTKTVSSVAGNFILLFIITSFVGLAAFKKINAYDAFIEGAKEGFKTAVTIIPYLVAILVAIGMFRASGAMDMVISAIKYGIHNFMGLDAAFVDALPVAFMKPLSGSGARGAMLEIIEAKGVDSFAGILSSMMQGATDTTFYIIAVYFGSVNIKKTRYAITCGLIADIAGIISAIALAYLFFQDKLG</sequence>
<proteinExistence type="predicted"/>
<evidence type="ECO:0000256" key="1">
    <source>
        <dbReference type="SAM" id="Phobius"/>
    </source>
</evidence>
<evidence type="ECO:0000313" key="4">
    <source>
        <dbReference type="Proteomes" id="UP000179797"/>
    </source>
</evidence>
<keyword evidence="4" id="KW-1185">Reference proteome</keyword>
<feature type="transmembrane region" description="Helical" evidence="1">
    <location>
        <begin position="205"/>
        <end position="224"/>
    </location>
</feature>
<feature type="transmembrane region" description="Helical" evidence="1">
    <location>
        <begin position="45"/>
        <end position="65"/>
    </location>
</feature>
<dbReference type="PIRSF" id="PIRSF036542">
    <property type="entry name" value="SpmA_SpmB"/>
    <property type="match status" value="1"/>
</dbReference>
<dbReference type="PANTHER" id="PTHR35793">
    <property type="entry name" value="INNER MEMBRANE PROTEIN YJIG"/>
    <property type="match status" value="1"/>
</dbReference>
<dbReference type="PANTHER" id="PTHR35793:SF2">
    <property type="entry name" value="INNER MEMBRANE PROTEIN YJIG"/>
    <property type="match status" value="1"/>
</dbReference>
<reference evidence="3 4" key="1">
    <citation type="journal article" date="2012" name="Int. J. Syst. Evol. Microbiol.">
        <title>Flammeovirga pacifica sp. nov., isolated from deep-sea sediment.</title>
        <authorList>
            <person name="Xu H."/>
            <person name="Fu Y."/>
            <person name="Yang N."/>
            <person name="Ding Z."/>
            <person name="Lai Q."/>
            <person name="Zeng R."/>
        </authorList>
    </citation>
    <scope>NUCLEOTIDE SEQUENCE [LARGE SCALE GENOMIC DNA]</scope>
    <source>
        <strain evidence="4">DSM 24597 / LMG 26175 / WPAGA1</strain>
    </source>
</reference>
<feature type="transmembrane region" description="Helical" evidence="1">
    <location>
        <begin position="236"/>
        <end position="256"/>
    </location>
</feature>
<feature type="transmembrane region" description="Helical" evidence="1">
    <location>
        <begin position="173"/>
        <end position="193"/>
    </location>
</feature>
<evidence type="ECO:0000259" key="2">
    <source>
        <dbReference type="Pfam" id="PF07670"/>
    </source>
</evidence>
<dbReference type="AlphaFoldDB" id="A0A1S1Z1V9"/>
<dbReference type="RefSeq" id="WP_044225630.1">
    <property type="nucleotide sequence ID" value="NZ_JRYR02000001.1"/>
</dbReference>
<dbReference type="InterPro" id="IPR052549">
    <property type="entry name" value="SpmB"/>
</dbReference>
<keyword evidence="1" id="KW-1133">Transmembrane helix</keyword>
<feature type="transmembrane region" description="Helical" evidence="1">
    <location>
        <begin position="141"/>
        <end position="161"/>
    </location>
</feature>
<dbReference type="EMBL" id="JRYR02000001">
    <property type="protein sequence ID" value="OHX67217.1"/>
    <property type="molecule type" value="Genomic_DNA"/>
</dbReference>
<dbReference type="GO" id="GO:0005886">
    <property type="term" value="C:plasma membrane"/>
    <property type="evidence" value="ECO:0007669"/>
    <property type="project" value="TreeGrafter"/>
</dbReference>
<dbReference type="Pfam" id="PF07670">
    <property type="entry name" value="Gate"/>
    <property type="match status" value="2"/>
</dbReference>
<feature type="transmembrane region" description="Helical" evidence="1">
    <location>
        <begin position="386"/>
        <end position="410"/>
    </location>
</feature>
<feature type="domain" description="Nucleoside transporter/FeoB GTPase Gate" evidence="2">
    <location>
        <begin position="51"/>
        <end position="160"/>
    </location>
</feature>
<gene>
    <name evidence="3" type="ORF">NH26_13130</name>
</gene>
<organism evidence="3 4">
    <name type="scientific">Flammeovirga pacifica</name>
    <dbReference type="NCBI Taxonomy" id="915059"/>
    <lineage>
        <taxon>Bacteria</taxon>
        <taxon>Pseudomonadati</taxon>
        <taxon>Bacteroidota</taxon>
        <taxon>Cytophagia</taxon>
        <taxon>Cytophagales</taxon>
        <taxon>Flammeovirgaceae</taxon>
        <taxon>Flammeovirga</taxon>
    </lineage>
</organism>
<protein>
    <recommendedName>
        <fullName evidence="2">Nucleoside transporter/FeoB GTPase Gate domain-containing protein</fullName>
    </recommendedName>
</protein>
<dbReference type="STRING" id="915059.NH26_13130"/>
<dbReference type="InterPro" id="IPR011642">
    <property type="entry name" value="Gate_dom"/>
</dbReference>
<feature type="domain" description="Nucleoside transporter/FeoB GTPase Gate" evidence="2">
    <location>
        <begin position="277"/>
        <end position="381"/>
    </location>
</feature>
<keyword evidence="1" id="KW-0812">Transmembrane</keyword>
<dbReference type="InterPro" id="IPR011415">
    <property type="entry name" value="SpmA_SpmB"/>
</dbReference>
<accession>A0A1S1Z1V9</accession>
<name>A0A1S1Z1V9_FLAPC</name>
<dbReference type="OrthoDB" id="9805623at2"/>
<evidence type="ECO:0000313" key="3">
    <source>
        <dbReference type="EMBL" id="OHX67217.1"/>
    </source>
</evidence>
<feature type="transmembrane region" description="Helical" evidence="1">
    <location>
        <begin position="276"/>
        <end position="296"/>
    </location>
</feature>
<feature type="transmembrane region" description="Helical" evidence="1">
    <location>
        <begin position="6"/>
        <end position="24"/>
    </location>
</feature>